<dbReference type="Gene3D" id="3.40.640.10">
    <property type="entry name" value="Type I PLP-dependent aspartate aminotransferase-like (Major domain)"/>
    <property type="match status" value="1"/>
</dbReference>
<dbReference type="RefSeq" id="WP_090936530.1">
    <property type="nucleotide sequence ID" value="NZ_FOTS01000016.1"/>
</dbReference>
<dbReference type="GO" id="GO:0030170">
    <property type="term" value="F:pyridoxal phosphate binding"/>
    <property type="evidence" value="ECO:0007669"/>
    <property type="project" value="InterPro"/>
</dbReference>
<evidence type="ECO:0000256" key="3">
    <source>
        <dbReference type="ARBA" id="ARBA00023015"/>
    </source>
</evidence>
<dbReference type="EMBL" id="FOTS01000016">
    <property type="protein sequence ID" value="SFL75782.1"/>
    <property type="molecule type" value="Genomic_DNA"/>
</dbReference>
<protein>
    <submittedName>
        <fullName evidence="7">Transcriptional regulator, GntR family</fullName>
    </submittedName>
</protein>
<dbReference type="InterPro" id="IPR015424">
    <property type="entry name" value="PyrdxlP-dep_Trfase"/>
</dbReference>
<keyword evidence="4" id="KW-0238">DNA-binding</keyword>
<name>A0A1I4KAB7_9FIRM</name>
<dbReference type="Gene3D" id="1.10.10.10">
    <property type="entry name" value="Winged helix-like DNA-binding domain superfamily/Winged helix DNA-binding domain"/>
    <property type="match status" value="1"/>
</dbReference>
<dbReference type="CDD" id="cd07377">
    <property type="entry name" value="WHTH_GntR"/>
    <property type="match status" value="1"/>
</dbReference>
<dbReference type="STRING" id="1123291.SAMN04490355_101692"/>
<dbReference type="GO" id="GO:0003677">
    <property type="term" value="F:DNA binding"/>
    <property type="evidence" value="ECO:0007669"/>
    <property type="project" value="UniProtKB-KW"/>
</dbReference>
<dbReference type="PANTHER" id="PTHR46577">
    <property type="entry name" value="HTH-TYPE TRANSCRIPTIONAL REGULATORY PROTEIN GABR"/>
    <property type="match status" value="1"/>
</dbReference>
<dbReference type="CDD" id="cd00609">
    <property type="entry name" value="AAT_like"/>
    <property type="match status" value="1"/>
</dbReference>
<dbReference type="Pfam" id="PF00155">
    <property type="entry name" value="Aminotran_1_2"/>
    <property type="match status" value="1"/>
</dbReference>
<feature type="domain" description="HTH gntR-type" evidence="6">
    <location>
        <begin position="10"/>
        <end position="78"/>
    </location>
</feature>
<dbReference type="InterPro" id="IPR051446">
    <property type="entry name" value="HTH_trans_reg/aminotransferase"/>
</dbReference>
<keyword evidence="2" id="KW-0663">Pyridoxal phosphate</keyword>
<dbReference type="InterPro" id="IPR036390">
    <property type="entry name" value="WH_DNA-bd_sf"/>
</dbReference>
<keyword evidence="8" id="KW-1185">Reference proteome</keyword>
<dbReference type="SMART" id="SM00345">
    <property type="entry name" value="HTH_GNTR"/>
    <property type="match status" value="1"/>
</dbReference>
<proteinExistence type="inferred from homology"/>
<dbReference type="AlphaFoldDB" id="A0A1I4KAB7"/>
<gene>
    <name evidence="7" type="ORF">SAMN04490355_101692</name>
</gene>
<dbReference type="Proteomes" id="UP000199520">
    <property type="component" value="Unassembled WGS sequence"/>
</dbReference>
<dbReference type="SUPFAM" id="SSF46785">
    <property type="entry name" value="Winged helix' DNA-binding domain"/>
    <property type="match status" value="1"/>
</dbReference>
<keyword evidence="5" id="KW-0804">Transcription</keyword>
<evidence type="ECO:0000313" key="7">
    <source>
        <dbReference type="EMBL" id="SFL75782.1"/>
    </source>
</evidence>
<evidence type="ECO:0000313" key="8">
    <source>
        <dbReference type="Proteomes" id="UP000199520"/>
    </source>
</evidence>
<evidence type="ECO:0000256" key="2">
    <source>
        <dbReference type="ARBA" id="ARBA00022898"/>
    </source>
</evidence>
<evidence type="ECO:0000259" key="6">
    <source>
        <dbReference type="PROSITE" id="PS50949"/>
    </source>
</evidence>
<reference evidence="8" key="1">
    <citation type="submission" date="2016-10" db="EMBL/GenBank/DDBJ databases">
        <authorList>
            <person name="Varghese N."/>
            <person name="Submissions S."/>
        </authorList>
    </citation>
    <scope>NUCLEOTIDE SEQUENCE [LARGE SCALE GENOMIC DNA]</scope>
    <source>
        <strain evidence="8">DSM 13327</strain>
    </source>
</reference>
<evidence type="ECO:0000256" key="4">
    <source>
        <dbReference type="ARBA" id="ARBA00023125"/>
    </source>
</evidence>
<comment type="similarity">
    <text evidence="1">In the C-terminal section; belongs to the class-I pyridoxal-phosphate-dependent aminotransferase family.</text>
</comment>
<evidence type="ECO:0000256" key="1">
    <source>
        <dbReference type="ARBA" id="ARBA00005384"/>
    </source>
</evidence>
<organism evidence="7 8">
    <name type="scientific">Pelosinus propionicus DSM 13327</name>
    <dbReference type="NCBI Taxonomy" id="1123291"/>
    <lineage>
        <taxon>Bacteria</taxon>
        <taxon>Bacillati</taxon>
        <taxon>Bacillota</taxon>
        <taxon>Negativicutes</taxon>
        <taxon>Selenomonadales</taxon>
        <taxon>Sporomusaceae</taxon>
        <taxon>Pelosinus</taxon>
    </lineage>
</organism>
<dbReference type="InterPro" id="IPR036388">
    <property type="entry name" value="WH-like_DNA-bd_sf"/>
</dbReference>
<dbReference type="InterPro" id="IPR004839">
    <property type="entry name" value="Aminotransferase_I/II_large"/>
</dbReference>
<evidence type="ECO:0000256" key="5">
    <source>
        <dbReference type="ARBA" id="ARBA00023163"/>
    </source>
</evidence>
<dbReference type="PANTHER" id="PTHR46577:SF1">
    <property type="entry name" value="HTH-TYPE TRANSCRIPTIONAL REGULATORY PROTEIN GABR"/>
    <property type="match status" value="1"/>
</dbReference>
<dbReference type="PROSITE" id="PS50949">
    <property type="entry name" value="HTH_GNTR"/>
    <property type="match status" value="1"/>
</dbReference>
<accession>A0A1I4KAB7</accession>
<dbReference type="SUPFAM" id="SSF53383">
    <property type="entry name" value="PLP-dependent transferases"/>
    <property type="match status" value="1"/>
</dbReference>
<keyword evidence="3" id="KW-0805">Transcription regulation</keyword>
<dbReference type="Pfam" id="PF00392">
    <property type="entry name" value="GntR"/>
    <property type="match status" value="1"/>
</dbReference>
<dbReference type="InterPro" id="IPR015421">
    <property type="entry name" value="PyrdxlP-dep_Trfase_major"/>
</dbReference>
<dbReference type="GO" id="GO:0003700">
    <property type="term" value="F:DNA-binding transcription factor activity"/>
    <property type="evidence" value="ECO:0007669"/>
    <property type="project" value="InterPro"/>
</dbReference>
<dbReference type="OrthoDB" id="9808770at2"/>
<dbReference type="InterPro" id="IPR000524">
    <property type="entry name" value="Tscrpt_reg_HTH_GntR"/>
</dbReference>
<sequence length="474" mass="54426">MIHIDGTLHMPMYQQIYEQLKKKILTGTFKEGDRLTPTRVFAKNFCVSRNTVENAYSQLCLEGYVLNKPGSGFIVQNMNDQVLIAEQPKEPVHESDDADQSPLTSEESEKYLYDFQYGNLDIPFPYSLWRRFTAEVLLSLDARRINSYNDKQGELDLRIQIMKYLQEARAVSCTPDQIVLCCGTQYALDLVCKLFSDGNRKLAMEEPGYNGARTVFENNGFEILPIPVQSDGIQVSTLERSSAKLAYITPSHQFPTGVVMPIQNRFHLLHWATEANGIIIEDDYDSELRYHARPIPALQSLDTSGRVIYMGTFSKSLSPGLRMGYMILPKWLLPKYHAMFARYSSSIPWLEQKIVSLYMAGGHWERHLRKICLYNKKKHDIMLKTITQLMGDKVIIQGSNAGLHILLEFANGEKQNWLIDKAKEYQVKVYPTTPFWHATENRPENTLLLGFSMLNEKEIFNGLTLLNKAWFGHK</sequence>